<dbReference type="PROSITE" id="PS50853">
    <property type="entry name" value="FN3"/>
    <property type="match status" value="2"/>
</dbReference>
<feature type="domain" description="Ig-like" evidence="31">
    <location>
        <begin position="3"/>
        <end position="53"/>
    </location>
</feature>
<dbReference type="PROSITE" id="PS00107">
    <property type="entry name" value="PROTEIN_KINASE_ATP"/>
    <property type="match status" value="1"/>
</dbReference>
<evidence type="ECO:0000256" key="24">
    <source>
        <dbReference type="PIRSR" id="PIRSR000615-2"/>
    </source>
</evidence>
<dbReference type="Gene3D" id="1.10.510.10">
    <property type="entry name" value="Transferase(Phosphotransferase) domain 1"/>
    <property type="match status" value="1"/>
</dbReference>
<comment type="similarity">
    <text evidence="2">Belongs to the protein kinase superfamily. CAMK Ser/Thr protein kinase family.</text>
</comment>
<evidence type="ECO:0000256" key="7">
    <source>
        <dbReference type="ARBA" id="ARBA00022692"/>
    </source>
</evidence>
<evidence type="ECO:0000256" key="19">
    <source>
        <dbReference type="ARBA" id="ARBA00023180"/>
    </source>
</evidence>
<dbReference type="OMA" id="IVWWRET"/>
<feature type="signal peptide" evidence="29">
    <location>
        <begin position="1"/>
        <end position="19"/>
    </location>
</feature>
<dbReference type="SUPFAM" id="SSF48726">
    <property type="entry name" value="Immunoglobulin"/>
    <property type="match status" value="2"/>
</dbReference>
<feature type="domain" description="Fibronectin type-III" evidence="32">
    <location>
        <begin position="299"/>
        <end position="389"/>
    </location>
</feature>
<evidence type="ECO:0000256" key="27">
    <source>
        <dbReference type="SAM" id="MobiDB-lite"/>
    </source>
</evidence>
<reference evidence="33" key="1">
    <citation type="submission" date="2025-08" db="UniProtKB">
        <authorList>
            <consortium name="Ensembl"/>
        </authorList>
    </citation>
    <scope>IDENTIFICATION</scope>
</reference>
<keyword evidence="6" id="KW-0808">Transferase</keyword>
<dbReference type="Ensembl" id="ENSMMOT00000027221.1">
    <property type="protein sequence ID" value="ENSMMOP00000026766.1"/>
    <property type="gene ID" value="ENSMMOG00000020240.1"/>
</dbReference>
<dbReference type="GO" id="GO:0007155">
    <property type="term" value="P:cell adhesion"/>
    <property type="evidence" value="ECO:0007669"/>
    <property type="project" value="UniProtKB-KW"/>
</dbReference>
<evidence type="ECO:0000259" key="30">
    <source>
        <dbReference type="PROSITE" id="PS50011"/>
    </source>
</evidence>
<dbReference type="STRING" id="94237.ENSMMOP00000026766"/>
<dbReference type="InterPro" id="IPR008266">
    <property type="entry name" value="Tyr_kinase_AS"/>
</dbReference>
<dbReference type="GO" id="GO:0006909">
    <property type="term" value="P:phagocytosis"/>
    <property type="evidence" value="ECO:0007669"/>
    <property type="project" value="TreeGrafter"/>
</dbReference>
<evidence type="ECO:0000256" key="2">
    <source>
        <dbReference type="ARBA" id="ARBA00006692"/>
    </source>
</evidence>
<keyword evidence="18" id="KW-0675">Receptor</keyword>
<feature type="binding site" evidence="25">
    <location>
        <position position="640"/>
    </location>
    <ligand>
        <name>Mg(2+)</name>
        <dbReference type="ChEBI" id="CHEBI:18420"/>
    </ligand>
</feature>
<evidence type="ECO:0000256" key="22">
    <source>
        <dbReference type="ARBA" id="ARBA00051243"/>
    </source>
</evidence>
<evidence type="ECO:0000256" key="4">
    <source>
        <dbReference type="ARBA" id="ARBA00022475"/>
    </source>
</evidence>
<dbReference type="InterPro" id="IPR036179">
    <property type="entry name" value="Ig-like_dom_sf"/>
</dbReference>
<dbReference type="SUPFAM" id="SSF56112">
    <property type="entry name" value="Protein kinase-like (PK-like)"/>
    <property type="match status" value="1"/>
</dbReference>
<sequence>MEPFLWIFLLSLWSRVAFTKHPANQTVSQGNAARLGCAVRGLTEPDIVWMKDGEKLYSTDQMFITLGEQHWETYHRSTRPGPDVLFQYWCEVDFHGVTFSSERAWITVEGVPHFVQEPQDMATFPNVPFNLTCAAVGPPEPVEVLWWLGGVQEGQPRPSPSVIHVHGVNSSVKFYCEAKNARGVSVSRTGTVHIKVLPAAPVDLKVLRMVDDNVTLSWKPGFNGHSELSTCIVQLVRRALRRRDLPQQEILVPPHLRVLSGLRSFSNYSVRVSCANEVGASPFTPWLHFQTPESVPAAPPGNLTFELSEQQLSLGWAALPDEQLQGNLLAYKVQWTLGGEAQEPLLFKENSAQLSGGGRFFNASFQVSACTAVGCGPWSPPVSVLPASVQVQGQRSHMWVGLLLGLLVATAVGLLLFALARHRGKETQFGSAFKTPGPESSVSFTAARSFNRNCAELQESTLDSLGINSDLRTKLQDVLISDRLLTLGHMLGKGEFGSVREALLKKDESSVQKVAVKVLKSDITSSSDIEQCLKEAAYMKDFDHPNVIDLIGVSLHRRPGQRLPIPMVVLPFMKHGDLHTFLLLSRLGEDPRDLSLQTLLRFMLDISRGMEYLSNRNIIHRDLAARNCMLNEKLTVCVADFGLSKKIYSGDYYRQGSVSKLPVKWIALESLADNVYTTQSDVWAFGVTMWEIMTRGQTPYPGVENSEIYEYLIKGERLKKPLDCRDDIYEIMHSCWSPVPKCRPSFQQLVVQLEALSLSLCPAPQPKEPFHYVNLEGDEGEPWTPGAEEAGAPSWSVPWQQRAGDEKDWLMLGSGAALAIGGDYRYIIGPCGALEEEEGEEQGGGAGGRGGSMDTLQVVRDEEDDVIINV</sequence>
<keyword evidence="10 24" id="KW-0547">Nucleotide-binding</keyword>
<feature type="domain" description="Protein kinase" evidence="30">
    <location>
        <begin position="485"/>
        <end position="756"/>
    </location>
</feature>
<keyword evidence="17" id="KW-1015">Disulfide bond</keyword>
<evidence type="ECO:0000256" key="21">
    <source>
        <dbReference type="ARBA" id="ARBA00039486"/>
    </source>
</evidence>
<dbReference type="InterPro" id="IPR036116">
    <property type="entry name" value="FN3_sf"/>
</dbReference>
<evidence type="ECO:0000256" key="8">
    <source>
        <dbReference type="ARBA" id="ARBA00022729"/>
    </source>
</evidence>
<keyword evidence="34" id="KW-1185">Reference proteome</keyword>
<evidence type="ECO:0000256" key="17">
    <source>
        <dbReference type="ARBA" id="ARBA00023157"/>
    </source>
</evidence>
<comment type="catalytic activity">
    <reaction evidence="22">
        <text>L-tyrosyl-[protein] + ATP = O-phospho-L-tyrosyl-[protein] + ADP + H(+)</text>
        <dbReference type="Rhea" id="RHEA:10596"/>
        <dbReference type="Rhea" id="RHEA-COMP:10136"/>
        <dbReference type="Rhea" id="RHEA-COMP:20101"/>
        <dbReference type="ChEBI" id="CHEBI:15378"/>
        <dbReference type="ChEBI" id="CHEBI:30616"/>
        <dbReference type="ChEBI" id="CHEBI:46858"/>
        <dbReference type="ChEBI" id="CHEBI:61978"/>
        <dbReference type="ChEBI" id="CHEBI:456216"/>
        <dbReference type="EC" id="2.7.10.1"/>
    </reaction>
</comment>
<feature type="binding site" evidence="26">
    <location>
        <position position="517"/>
    </location>
    <ligand>
        <name>ATP</name>
        <dbReference type="ChEBI" id="CHEBI:30616"/>
    </ligand>
</feature>
<dbReference type="PANTHER" id="PTHR24416:SF279">
    <property type="entry name" value="TYROSINE-PROTEIN KINASE RECEPTOR TYRO3"/>
    <property type="match status" value="1"/>
</dbReference>
<dbReference type="PANTHER" id="PTHR24416">
    <property type="entry name" value="TYROSINE-PROTEIN KINASE RECEPTOR"/>
    <property type="match status" value="1"/>
</dbReference>
<organism evidence="33 34">
    <name type="scientific">Mola mola</name>
    <name type="common">Ocean sunfish</name>
    <name type="synonym">Tetraodon mola</name>
    <dbReference type="NCBI Taxonomy" id="94237"/>
    <lineage>
        <taxon>Eukaryota</taxon>
        <taxon>Metazoa</taxon>
        <taxon>Chordata</taxon>
        <taxon>Craniata</taxon>
        <taxon>Vertebrata</taxon>
        <taxon>Euteleostomi</taxon>
        <taxon>Actinopterygii</taxon>
        <taxon>Neopterygii</taxon>
        <taxon>Teleostei</taxon>
        <taxon>Neoteleostei</taxon>
        <taxon>Acanthomorphata</taxon>
        <taxon>Eupercaria</taxon>
        <taxon>Tetraodontiformes</taxon>
        <taxon>Molidae</taxon>
        <taxon>Mola</taxon>
    </lineage>
</organism>
<feature type="active site" description="Proton acceptor" evidence="23">
    <location>
        <position position="622"/>
    </location>
</feature>
<dbReference type="GO" id="GO:0007399">
    <property type="term" value="P:nervous system development"/>
    <property type="evidence" value="ECO:0007669"/>
    <property type="project" value="TreeGrafter"/>
</dbReference>
<feature type="compositionally biased region" description="Gly residues" evidence="27">
    <location>
        <begin position="842"/>
        <end position="851"/>
    </location>
</feature>
<dbReference type="InterPro" id="IPR017441">
    <property type="entry name" value="Protein_kinase_ATP_BS"/>
</dbReference>
<evidence type="ECO:0000256" key="3">
    <source>
        <dbReference type="ARBA" id="ARBA00011902"/>
    </source>
</evidence>
<feature type="binding site" evidence="25">
    <location>
        <position position="627"/>
    </location>
    <ligand>
        <name>Mg(2+)</name>
        <dbReference type="ChEBI" id="CHEBI:18420"/>
    </ligand>
</feature>
<evidence type="ECO:0000313" key="33">
    <source>
        <dbReference type="Ensembl" id="ENSMMOP00000026766.1"/>
    </source>
</evidence>
<dbReference type="GO" id="GO:0046872">
    <property type="term" value="F:metal ion binding"/>
    <property type="evidence" value="ECO:0007669"/>
    <property type="project" value="UniProtKB-KW"/>
</dbReference>
<dbReference type="Pfam" id="PF07714">
    <property type="entry name" value="PK_Tyr_Ser-Thr"/>
    <property type="match status" value="1"/>
</dbReference>
<evidence type="ECO:0000256" key="28">
    <source>
        <dbReference type="SAM" id="Phobius"/>
    </source>
</evidence>
<keyword evidence="5" id="KW-0597">Phosphoprotein</keyword>
<dbReference type="SMART" id="SM00219">
    <property type="entry name" value="TyrKc"/>
    <property type="match status" value="1"/>
</dbReference>
<dbReference type="InterPro" id="IPR013783">
    <property type="entry name" value="Ig-like_fold"/>
</dbReference>
<dbReference type="SMART" id="SM00060">
    <property type="entry name" value="FN3"/>
    <property type="match status" value="2"/>
</dbReference>
<dbReference type="SUPFAM" id="SSF49265">
    <property type="entry name" value="Fibronectin type III"/>
    <property type="match status" value="1"/>
</dbReference>
<keyword evidence="4" id="KW-1003">Cell membrane</keyword>
<dbReference type="InterPro" id="IPR000719">
    <property type="entry name" value="Prot_kinase_dom"/>
</dbReference>
<dbReference type="GO" id="GO:0043235">
    <property type="term" value="C:receptor complex"/>
    <property type="evidence" value="ECO:0007669"/>
    <property type="project" value="TreeGrafter"/>
</dbReference>
<dbReference type="GO" id="GO:0004714">
    <property type="term" value="F:transmembrane receptor protein tyrosine kinase activity"/>
    <property type="evidence" value="ECO:0007669"/>
    <property type="project" value="UniProtKB-EC"/>
</dbReference>
<evidence type="ECO:0000256" key="15">
    <source>
        <dbReference type="ARBA" id="ARBA00023136"/>
    </source>
</evidence>
<evidence type="ECO:0000259" key="32">
    <source>
        <dbReference type="PROSITE" id="PS50853"/>
    </source>
</evidence>
<keyword evidence="9" id="KW-0677">Repeat</keyword>
<evidence type="ECO:0000256" key="26">
    <source>
        <dbReference type="PROSITE-ProRule" id="PRU10141"/>
    </source>
</evidence>
<keyword evidence="7 28" id="KW-0812">Transmembrane</keyword>
<dbReference type="FunFam" id="3.30.200.20:FF:000111">
    <property type="entry name" value="Tyrosine-protein kinase receptor TYRO3"/>
    <property type="match status" value="1"/>
</dbReference>
<dbReference type="EC" id="2.7.10.1" evidence="3"/>
<evidence type="ECO:0000256" key="6">
    <source>
        <dbReference type="ARBA" id="ARBA00022679"/>
    </source>
</evidence>
<dbReference type="GO" id="GO:0005886">
    <property type="term" value="C:plasma membrane"/>
    <property type="evidence" value="ECO:0007669"/>
    <property type="project" value="UniProtKB-SubCell"/>
</dbReference>
<evidence type="ECO:0000256" key="10">
    <source>
        <dbReference type="ARBA" id="ARBA00022741"/>
    </source>
</evidence>
<dbReference type="InterPro" id="IPR011009">
    <property type="entry name" value="Kinase-like_dom_sf"/>
</dbReference>
<dbReference type="Gene3D" id="3.30.200.20">
    <property type="entry name" value="Phosphorylase Kinase, domain 1"/>
    <property type="match status" value="1"/>
</dbReference>
<evidence type="ECO:0000256" key="5">
    <source>
        <dbReference type="ARBA" id="ARBA00022553"/>
    </source>
</evidence>
<keyword evidence="25" id="KW-0479">Metal-binding</keyword>
<dbReference type="FunFam" id="1.10.510.10:FF:000089">
    <property type="entry name" value="Tyrosine-protein kinase receptor TYRO3"/>
    <property type="match status" value="1"/>
</dbReference>
<dbReference type="InterPro" id="IPR001245">
    <property type="entry name" value="Ser-Thr/Tyr_kinase_cat_dom"/>
</dbReference>
<protein>
    <recommendedName>
        <fullName evidence="21">Tyrosine-protein kinase receptor TYRO3</fullName>
        <ecNumber evidence="3">2.7.10.1</ecNumber>
    </recommendedName>
</protein>
<keyword evidence="15 28" id="KW-0472">Membrane</keyword>
<keyword evidence="19" id="KW-0325">Glycoprotein</keyword>
<feature type="domain" description="Fibronectin type-III" evidence="32">
    <location>
        <begin position="200"/>
        <end position="294"/>
    </location>
</feature>
<dbReference type="CDD" id="cd00063">
    <property type="entry name" value="FN3"/>
    <property type="match status" value="2"/>
</dbReference>
<feature type="region of interest" description="Disordered" evidence="27">
    <location>
        <begin position="836"/>
        <end position="856"/>
    </location>
</feature>
<dbReference type="InterPro" id="IPR007110">
    <property type="entry name" value="Ig-like_dom"/>
</dbReference>
<evidence type="ECO:0000256" key="11">
    <source>
        <dbReference type="ARBA" id="ARBA00022777"/>
    </source>
</evidence>
<keyword evidence="11" id="KW-0418">Kinase</keyword>
<feature type="transmembrane region" description="Helical" evidence="28">
    <location>
        <begin position="398"/>
        <end position="419"/>
    </location>
</feature>
<dbReference type="PROSITE" id="PS50835">
    <property type="entry name" value="IG_LIKE"/>
    <property type="match status" value="2"/>
</dbReference>
<evidence type="ECO:0000313" key="34">
    <source>
        <dbReference type="Proteomes" id="UP000261620"/>
    </source>
</evidence>
<evidence type="ECO:0000256" key="13">
    <source>
        <dbReference type="ARBA" id="ARBA00022889"/>
    </source>
</evidence>
<feature type="chain" id="PRO_5018639596" description="Tyrosine-protein kinase receptor TYRO3" evidence="29">
    <location>
        <begin position="20"/>
        <end position="870"/>
    </location>
</feature>
<keyword evidence="12 24" id="KW-0067">ATP-binding</keyword>
<dbReference type="InterPro" id="IPR013098">
    <property type="entry name" value="Ig_I-set"/>
</dbReference>
<evidence type="ECO:0000256" key="29">
    <source>
        <dbReference type="SAM" id="SignalP"/>
    </source>
</evidence>
<evidence type="ECO:0000256" key="14">
    <source>
        <dbReference type="ARBA" id="ARBA00022989"/>
    </source>
</evidence>
<dbReference type="Pfam" id="PF07679">
    <property type="entry name" value="I-set"/>
    <property type="match status" value="1"/>
</dbReference>
<reference evidence="33" key="2">
    <citation type="submission" date="2025-09" db="UniProtKB">
        <authorList>
            <consortium name="Ensembl"/>
        </authorList>
    </citation>
    <scope>IDENTIFICATION</scope>
</reference>
<dbReference type="Gene3D" id="2.60.40.10">
    <property type="entry name" value="Immunoglobulins"/>
    <property type="match status" value="4"/>
</dbReference>
<keyword evidence="13" id="KW-0130">Cell adhesion</keyword>
<keyword evidence="20" id="KW-0393">Immunoglobulin domain</keyword>
<dbReference type="InterPro" id="IPR050122">
    <property type="entry name" value="RTK"/>
</dbReference>
<dbReference type="PROSITE" id="PS50011">
    <property type="entry name" value="PROTEIN_KINASE_DOM"/>
    <property type="match status" value="1"/>
</dbReference>
<feature type="binding site" evidence="24">
    <location>
        <position position="626"/>
    </location>
    <ligand>
        <name>ATP</name>
        <dbReference type="ChEBI" id="CHEBI:30616"/>
    </ligand>
</feature>
<dbReference type="AlphaFoldDB" id="A0A3Q3XPG5"/>
<evidence type="ECO:0000256" key="18">
    <source>
        <dbReference type="ARBA" id="ARBA00023170"/>
    </source>
</evidence>
<dbReference type="FunFam" id="2.60.40.10:FF:000296">
    <property type="entry name" value="Tyrosine-protein kinase receptor TYRO3"/>
    <property type="match status" value="1"/>
</dbReference>
<dbReference type="GO" id="GO:0005524">
    <property type="term" value="F:ATP binding"/>
    <property type="evidence" value="ECO:0007669"/>
    <property type="project" value="UniProtKB-UniRule"/>
</dbReference>
<evidence type="ECO:0000256" key="16">
    <source>
        <dbReference type="ARBA" id="ARBA00023137"/>
    </source>
</evidence>
<dbReference type="GO" id="GO:0007169">
    <property type="term" value="P:cell surface receptor protein tyrosine kinase signaling pathway"/>
    <property type="evidence" value="ECO:0007669"/>
    <property type="project" value="TreeGrafter"/>
</dbReference>
<evidence type="ECO:0000259" key="31">
    <source>
        <dbReference type="PROSITE" id="PS50835"/>
    </source>
</evidence>
<evidence type="ECO:0000256" key="9">
    <source>
        <dbReference type="ARBA" id="ARBA00022737"/>
    </source>
</evidence>
<evidence type="ECO:0000256" key="20">
    <source>
        <dbReference type="ARBA" id="ARBA00023319"/>
    </source>
</evidence>
<keyword evidence="14 28" id="KW-1133">Transmembrane helix</keyword>
<proteinExistence type="inferred from homology"/>
<dbReference type="InterPro" id="IPR003599">
    <property type="entry name" value="Ig_sub"/>
</dbReference>
<dbReference type="InterPro" id="IPR003961">
    <property type="entry name" value="FN3_dom"/>
</dbReference>
<evidence type="ECO:0000256" key="12">
    <source>
        <dbReference type="ARBA" id="ARBA00022840"/>
    </source>
</evidence>
<name>A0A3Q3XPG5_MOLML</name>
<dbReference type="PRINTS" id="PR00109">
    <property type="entry name" value="TYRKINASE"/>
</dbReference>
<dbReference type="GO" id="GO:0016477">
    <property type="term" value="P:cell migration"/>
    <property type="evidence" value="ECO:0007669"/>
    <property type="project" value="TreeGrafter"/>
</dbReference>
<keyword evidence="16" id="KW-0829">Tyrosine-protein kinase</keyword>
<keyword evidence="8 29" id="KW-0732">Signal</keyword>
<keyword evidence="25" id="KW-0460">Magnesium</keyword>
<dbReference type="SMART" id="SM00409">
    <property type="entry name" value="IG"/>
    <property type="match status" value="2"/>
</dbReference>
<evidence type="ECO:0000256" key="1">
    <source>
        <dbReference type="ARBA" id="ARBA00004251"/>
    </source>
</evidence>
<dbReference type="PROSITE" id="PS00109">
    <property type="entry name" value="PROTEIN_KINASE_TYR"/>
    <property type="match status" value="1"/>
</dbReference>
<evidence type="ECO:0000256" key="23">
    <source>
        <dbReference type="PIRSR" id="PIRSR000615-1"/>
    </source>
</evidence>
<accession>A0A3Q3XPG5</accession>
<evidence type="ECO:0000256" key="25">
    <source>
        <dbReference type="PIRSR" id="PIRSR000615-3"/>
    </source>
</evidence>
<comment type="subcellular location">
    <subcellularLocation>
        <location evidence="1">Cell membrane</location>
        <topology evidence="1">Single-pass type I membrane protein</topology>
    </subcellularLocation>
</comment>
<dbReference type="InterPro" id="IPR020635">
    <property type="entry name" value="Tyr_kinase_cat_dom"/>
</dbReference>
<dbReference type="Proteomes" id="UP000261620">
    <property type="component" value="Unplaced"/>
</dbReference>
<feature type="domain" description="Ig-like" evidence="31">
    <location>
        <begin position="112"/>
        <end position="187"/>
    </location>
</feature>